<dbReference type="AlphaFoldDB" id="A0AAX6MG09"/>
<evidence type="ECO:0000256" key="1">
    <source>
        <dbReference type="ARBA" id="ARBA00001971"/>
    </source>
</evidence>
<evidence type="ECO:0000313" key="8">
    <source>
        <dbReference type="EMBL" id="KAK6951357.1"/>
    </source>
</evidence>
<keyword evidence="7" id="KW-1133">Transmembrane helix</keyword>
<evidence type="ECO:0008006" key="10">
    <source>
        <dbReference type="Google" id="ProtNLM"/>
    </source>
</evidence>
<accession>A0AAX6MG09</accession>
<reference evidence="8 9" key="1">
    <citation type="journal article" date="2024" name="Front Chem Biol">
        <title>Unveiling the potential of Daldinia eschscholtzii MFLUCC 19-0629 through bioactivity and bioinformatics studies for enhanced sustainable agriculture production.</title>
        <authorList>
            <person name="Brooks S."/>
            <person name="Weaver J.A."/>
            <person name="Klomchit A."/>
            <person name="Alharthi S.A."/>
            <person name="Onlamun T."/>
            <person name="Nurani R."/>
            <person name="Vong T.K."/>
            <person name="Alberti F."/>
            <person name="Greco C."/>
        </authorList>
    </citation>
    <scope>NUCLEOTIDE SEQUENCE [LARGE SCALE GENOMIC DNA]</scope>
    <source>
        <strain evidence="8">MFLUCC 19-0629</strain>
    </source>
</reference>
<sequence length="537" mass="60882">MAIAIWNTRDVISLFQQYGTSLLAAAFSAWACYAISLAVYRLYLSPLAKFPGPKLAALTSWYEIYYNIFKKGGGQYIFKIKQMHEKYGPIVRINPFELHVDDPAYFDVVYATNKQFDKVEMFARSIGAPLAAFGTIDAGKHRQRRGAMAAFYSRARSRDHGHRVQAVVDRISRRFSTEYAGTGKVINLSYVWGSLSSDVIMEVAFARPKLFTDAPDFKSSLAIGLSDLLYTSHTFMHFSTIQYLVSALPGWLVKTVVPPIRSVVEAQEEIGSQVADMVGGRNTEAKESPLPTLYRDILTSRLPPEELTYPRLRDEAISTIAAGIDTTKWTLSVACYHILANPEVERRLRAELNERIPDPNQIPDWFELETFTFLNAIVNESLRLACAVSERMPRINKTGPWTYRDFVIPPGVPVGMDIWTMHHNPVLFPEPRVFKPERWLGDPKVEPELLEEAGYLPPLDGKTKPLTHYMVGFGKGTRMCVGMYLAYAEIYIGLATIFRRHELELYETTRKDVDIACEMILSLPWKGTKGIRVRVKK</sequence>
<evidence type="ECO:0000256" key="4">
    <source>
        <dbReference type="ARBA" id="ARBA00023004"/>
    </source>
</evidence>
<keyword evidence="9" id="KW-1185">Reference proteome</keyword>
<evidence type="ECO:0000256" key="6">
    <source>
        <dbReference type="RuleBase" id="RU000461"/>
    </source>
</evidence>
<keyword evidence="7" id="KW-0812">Transmembrane</keyword>
<dbReference type="InterPro" id="IPR002401">
    <property type="entry name" value="Cyt_P450_E_grp-I"/>
</dbReference>
<evidence type="ECO:0000256" key="3">
    <source>
        <dbReference type="ARBA" id="ARBA00022723"/>
    </source>
</evidence>
<protein>
    <recommendedName>
        <fullName evidence="10">Cytochrome P450</fullName>
    </recommendedName>
</protein>
<name>A0AAX6MG09_9PEZI</name>
<dbReference type="PRINTS" id="PR00463">
    <property type="entry name" value="EP450I"/>
</dbReference>
<dbReference type="PANTHER" id="PTHR24305">
    <property type="entry name" value="CYTOCHROME P450"/>
    <property type="match status" value="1"/>
</dbReference>
<dbReference type="Pfam" id="PF00067">
    <property type="entry name" value="p450"/>
    <property type="match status" value="1"/>
</dbReference>
<keyword evidence="7" id="KW-0472">Membrane</keyword>
<dbReference type="InterPro" id="IPR036396">
    <property type="entry name" value="Cyt_P450_sf"/>
</dbReference>
<organism evidence="8 9">
    <name type="scientific">Daldinia eschscholtzii</name>
    <dbReference type="NCBI Taxonomy" id="292717"/>
    <lineage>
        <taxon>Eukaryota</taxon>
        <taxon>Fungi</taxon>
        <taxon>Dikarya</taxon>
        <taxon>Ascomycota</taxon>
        <taxon>Pezizomycotina</taxon>
        <taxon>Sordariomycetes</taxon>
        <taxon>Xylariomycetidae</taxon>
        <taxon>Xylariales</taxon>
        <taxon>Hypoxylaceae</taxon>
        <taxon>Daldinia</taxon>
    </lineage>
</organism>
<dbReference type="PROSITE" id="PS00086">
    <property type="entry name" value="CYTOCHROME_P450"/>
    <property type="match status" value="1"/>
</dbReference>
<dbReference type="GO" id="GO:0004497">
    <property type="term" value="F:monooxygenase activity"/>
    <property type="evidence" value="ECO:0007669"/>
    <property type="project" value="UniProtKB-KW"/>
</dbReference>
<dbReference type="PANTHER" id="PTHR24305:SF231">
    <property type="entry name" value="P450, PUTATIVE (EUROFUNG)-RELATED"/>
    <property type="match status" value="1"/>
</dbReference>
<dbReference type="CDD" id="cd11062">
    <property type="entry name" value="CYP58-like"/>
    <property type="match status" value="1"/>
</dbReference>
<dbReference type="SUPFAM" id="SSF48264">
    <property type="entry name" value="Cytochrome P450"/>
    <property type="match status" value="1"/>
</dbReference>
<comment type="caution">
    <text evidence="8">The sequence shown here is derived from an EMBL/GenBank/DDBJ whole genome shotgun (WGS) entry which is preliminary data.</text>
</comment>
<evidence type="ECO:0000256" key="5">
    <source>
        <dbReference type="PIRSR" id="PIRSR602401-1"/>
    </source>
</evidence>
<proteinExistence type="inferred from homology"/>
<keyword evidence="2 5" id="KW-0349">Heme</keyword>
<dbReference type="Gene3D" id="1.10.630.10">
    <property type="entry name" value="Cytochrome P450"/>
    <property type="match status" value="1"/>
</dbReference>
<dbReference type="InterPro" id="IPR017972">
    <property type="entry name" value="Cyt_P450_CS"/>
</dbReference>
<feature type="transmembrane region" description="Helical" evidence="7">
    <location>
        <begin position="21"/>
        <end position="43"/>
    </location>
</feature>
<dbReference type="Proteomes" id="UP001369815">
    <property type="component" value="Unassembled WGS sequence"/>
</dbReference>
<evidence type="ECO:0000256" key="7">
    <source>
        <dbReference type="SAM" id="Phobius"/>
    </source>
</evidence>
<dbReference type="GO" id="GO:0016705">
    <property type="term" value="F:oxidoreductase activity, acting on paired donors, with incorporation or reduction of molecular oxygen"/>
    <property type="evidence" value="ECO:0007669"/>
    <property type="project" value="InterPro"/>
</dbReference>
<gene>
    <name evidence="8" type="ORF">Daesc_007891</name>
</gene>
<comment type="cofactor">
    <cofactor evidence="1 5">
        <name>heme</name>
        <dbReference type="ChEBI" id="CHEBI:30413"/>
    </cofactor>
</comment>
<keyword evidence="4 5" id="KW-0408">Iron</keyword>
<keyword evidence="6" id="KW-0503">Monooxygenase</keyword>
<comment type="similarity">
    <text evidence="6">Belongs to the cytochrome P450 family.</text>
</comment>
<evidence type="ECO:0000313" key="9">
    <source>
        <dbReference type="Proteomes" id="UP001369815"/>
    </source>
</evidence>
<keyword evidence="3 5" id="KW-0479">Metal-binding</keyword>
<dbReference type="PRINTS" id="PR00385">
    <property type="entry name" value="P450"/>
</dbReference>
<dbReference type="InterPro" id="IPR050121">
    <property type="entry name" value="Cytochrome_P450_monoxygenase"/>
</dbReference>
<dbReference type="InterPro" id="IPR001128">
    <property type="entry name" value="Cyt_P450"/>
</dbReference>
<evidence type="ECO:0000256" key="2">
    <source>
        <dbReference type="ARBA" id="ARBA00022617"/>
    </source>
</evidence>
<dbReference type="GO" id="GO:0020037">
    <property type="term" value="F:heme binding"/>
    <property type="evidence" value="ECO:0007669"/>
    <property type="project" value="InterPro"/>
</dbReference>
<dbReference type="EMBL" id="JBANMG010000007">
    <property type="protein sequence ID" value="KAK6951357.1"/>
    <property type="molecule type" value="Genomic_DNA"/>
</dbReference>
<keyword evidence="6" id="KW-0560">Oxidoreductase</keyword>
<dbReference type="GO" id="GO:0005506">
    <property type="term" value="F:iron ion binding"/>
    <property type="evidence" value="ECO:0007669"/>
    <property type="project" value="InterPro"/>
</dbReference>
<feature type="binding site" description="axial binding residue" evidence="5">
    <location>
        <position position="480"/>
    </location>
    <ligand>
        <name>heme</name>
        <dbReference type="ChEBI" id="CHEBI:30413"/>
    </ligand>
    <ligandPart>
        <name>Fe</name>
        <dbReference type="ChEBI" id="CHEBI:18248"/>
    </ligandPart>
</feature>